<dbReference type="Gene3D" id="3.30.450.30">
    <property type="entry name" value="Dynein light chain 2a, cytoplasmic"/>
    <property type="match status" value="1"/>
</dbReference>
<gene>
    <name evidence="4" type="primary">LOC119636308</name>
</gene>
<reference evidence="4" key="1">
    <citation type="submission" date="2025-08" db="UniProtKB">
        <authorList>
            <consortium name="RefSeq"/>
        </authorList>
    </citation>
    <scope>IDENTIFICATION</scope>
    <source>
        <tissue evidence="4">Whole body pupa</tissue>
    </source>
</reference>
<dbReference type="KEGG" id="gfs:119636308"/>
<accession>A0A9C6DQQ1</accession>
<proteinExistence type="inferred from homology"/>
<sequence>MKELNDTTQQTKQYCSKFTLESVIRRNADNTERIMKNAMGYVVSNNAIGTIAISSYDNTVSVGIMKLICGVLVAAARSAVRDLDSTNDLCFLRIATRKSEYLVAPEGEFTIVVIQ</sequence>
<feature type="domain" description="Roadblock/LAMTOR2" evidence="2">
    <location>
        <begin position="70"/>
        <end position="114"/>
    </location>
</feature>
<comment type="similarity">
    <text evidence="1">Belongs to the GAMAD family.</text>
</comment>
<protein>
    <submittedName>
        <fullName evidence="4">Dynein light chain roadblock-type 2-like</fullName>
    </submittedName>
</protein>
<dbReference type="RefSeq" id="XP_037887538.1">
    <property type="nucleotide sequence ID" value="XM_038031610.1"/>
</dbReference>
<keyword evidence="3" id="KW-1185">Reference proteome</keyword>
<dbReference type="AlphaFoldDB" id="A0A9C6DQQ1"/>
<evidence type="ECO:0000313" key="3">
    <source>
        <dbReference type="Proteomes" id="UP000092443"/>
    </source>
</evidence>
<dbReference type="Pfam" id="PF03259">
    <property type="entry name" value="Robl_LC7"/>
    <property type="match status" value="1"/>
</dbReference>
<evidence type="ECO:0000313" key="4">
    <source>
        <dbReference type="RefSeq" id="XP_037887538.1"/>
    </source>
</evidence>
<dbReference type="SUPFAM" id="SSF103196">
    <property type="entry name" value="Roadblock/LC7 domain"/>
    <property type="match status" value="1"/>
</dbReference>
<dbReference type="PANTHER" id="PTHR10779">
    <property type="entry name" value="DYNEIN LIGHT CHAIN ROADBLOCK"/>
    <property type="match status" value="1"/>
</dbReference>
<evidence type="ECO:0000259" key="2">
    <source>
        <dbReference type="Pfam" id="PF03259"/>
    </source>
</evidence>
<evidence type="ECO:0000256" key="1">
    <source>
        <dbReference type="ARBA" id="ARBA00007191"/>
    </source>
</evidence>
<dbReference type="InterPro" id="IPR004942">
    <property type="entry name" value="Roadblock/LAMTOR2_dom"/>
</dbReference>
<dbReference type="GeneID" id="119636308"/>
<dbReference type="Proteomes" id="UP000092443">
    <property type="component" value="Unplaced"/>
</dbReference>
<organism evidence="3 4">
    <name type="scientific">Glossina fuscipes</name>
    <dbReference type="NCBI Taxonomy" id="7396"/>
    <lineage>
        <taxon>Eukaryota</taxon>
        <taxon>Metazoa</taxon>
        <taxon>Ecdysozoa</taxon>
        <taxon>Arthropoda</taxon>
        <taxon>Hexapoda</taxon>
        <taxon>Insecta</taxon>
        <taxon>Pterygota</taxon>
        <taxon>Neoptera</taxon>
        <taxon>Endopterygota</taxon>
        <taxon>Diptera</taxon>
        <taxon>Brachycera</taxon>
        <taxon>Muscomorpha</taxon>
        <taxon>Hippoboscoidea</taxon>
        <taxon>Glossinidae</taxon>
        <taxon>Glossina</taxon>
    </lineage>
</organism>
<name>A0A9C6DQQ1_9MUSC</name>